<dbReference type="CDD" id="cd07570">
    <property type="entry name" value="GAT_Gln-NAD-synth"/>
    <property type="match status" value="1"/>
</dbReference>
<evidence type="ECO:0000256" key="8">
    <source>
        <dbReference type="PIRNR" id="PIRNR006630"/>
    </source>
</evidence>
<comment type="similarity">
    <text evidence="2 7 8">In the C-terminal section; belongs to the NAD synthetase family.</text>
</comment>
<comment type="catalytic activity">
    <reaction evidence="7 8">
        <text>deamido-NAD(+) + L-glutamine + ATP + H2O = L-glutamate + AMP + diphosphate + NAD(+) + H(+)</text>
        <dbReference type="Rhea" id="RHEA:24384"/>
        <dbReference type="ChEBI" id="CHEBI:15377"/>
        <dbReference type="ChEBI" id="CHEBI:15378"/>
        <dbReference type="ChEBI" id="CHEBI:29985"/>
        <dbReference type="ChEBI" id="CHEBI:30616"/>
        <dbReference type="ChEBI" id="CHEBI:33019"/>
        <dbReference type="ChEBI" id="CHEBI:57540"/>
        <dbReference type="ChEBI" id="CHEBI:58359"/>
        <dbReference type="ChEBI" id="CHEBI:58437"/>
        <dbReference type="ChEBI" id="CHEBI:456215"/>
        <dbReference type="EC" id="6.3.5.1"/>
    </reaction>
</comment>
<comment type="pathway">
    <text evidence="1 7 8">Cofactor biosynthesis; NAD(+) biosynthesis; NAD(+) from deamido-NAD(+) (L-Gln route): step 1/1.</text>
</comment>
<keyword evidence="12" id="KW-1185">Reference proteome</keyword>
<evidence type="ECO:0000256" key="5">
    <source>
        <dbReference type="ARBA" id="ARBA00022840"/>
    </source>
</evidence>
<dbReference type="InterPro" id="IPR003694">
    <property type="entry name" value="NAD_synthase"/>
</dbReference>
<dbReference type="UniPathway" id="UPA00253">
    <property type="reaction ID" value="UER00334"/>
</dbReference>
<dbReference type="Proteomes" id="UP000197290">
    <property type="component" value="Unassembled WGS sequence"/>
</dbReference>
<feature type="domain" description="CN hydrolase" evidence="10">
    <location>
        <begin position="37"/>
        <end position="302"/>
    </location>
</feature>
<dbReference type="NCBIfam" id="NF002730">
    <property type="entry name" value="PRK02628.1"/>
    <property type="match status" value="1"/>
</dbReference>
<dbReference type="SUPFAM" id="SSF56317">
    <property type="entry name" value="Carbon-nitrogen hydrolase"/>
    <property type="match status" value="1"/>
</dbReference>
<dbReference type="PROSITE" id="PS50263">
    <property type="entry name" value="CN_HYDROLASE"/>
    <property type="match status" value="1"/>
</dbReference>
<evidence type="ECO:0000259" key="10">
    <source>
        <dbReference type="PROSITE" id="PS50263"/>
    </source>
</evidence>
<evidence type="ECO:0000256" key="3">
    <source>
        <dbReference type="ARBA" id="ARBA00022598"/>
    </source>
</evidence>
<name>A0A245ZHQ4_9SPHN</name>
<dbReference type="Pfam" id="PF00795">
    <property type="entry name" value="CN_hydrolase"/>
    <property type="match status" value="1"/>
</dbReference>
<evidence type="ECO:0000256" key="9">
    <source>
        <dbReference type="RuleBase" id="RU003811"/>
    </source>
</evidence>
<comment type="similarity">
    <text evidence="9">Belongs to the NAD synthetase family.</text>
</comment>
<evidence type="ECO:0000256" key="6">
    <source>
        <dbReference type="ARBA" id="ARBA00023027"/>
    </source>
</evidence>
<feature type="binding site" evidence="7">
    <location>
        <position position="662"/>
    </location>
    <ligand>
        <name>deamido-NAD(+)</name>
        <dbReference type="ChEBI" id="CHEBI:58437"/>
        <note>ligand shared between two neighboring subunits</note>
    </ligand>
</feature>
<feature type="binding site" evidence="7">
    <location>
        <position position="235"/>
    </location>
    <ligand>
        <name>L-glutamine</name>
        <dbReference type="ChEBI" id="CHEBI:58359"/>
    </ligand>
</feature>
<feature type="binding site" evidence="7">
    <location>
        <position position="511"/>
    </location>
    <ligand>
        <name>deamido-NAD(+)</name>
        <dbReference type="ChEBI" id="CHEBI:58437"/>
        <note>ligand shared between two neighboring subunits</note>
    </ligand>
</feature>
<comment type="function">
    <text evidence="7">Catalyzes the ATP-dependent amidation of deamido-NAD to form NAD. Uses L-glutamine as a nitrogen source.</text>
</comment>
<dbReference type="FunFam" id="1.10.10.1140:FF:000001">
    <property type="entry name" value="Glutamine-dependent NAD(+) synthetase"/>
    <property type="match status" value="1"/>
</dbReference>
<proteinExistence type="inferred from homology"/>
<dbReference type="Gene3D" id="3.60.110.10">
    <property type="entry name" value="Carbon-nitrogen hydrolase"/>
    <property type="match status" value="1"/>
</dbReference>
<dbReference type="FunFam" id="3.40.50.620:FF:000155">
    <property type="entry name" value="Glutamine-dependent NAD(+) synthetase"/>
    <property type="match status" value="1"/>
</dbReference>
<sequence>MPAAKEAITPALRCGRYKVTVPAMNTRFSSIHHHRMLRVAAATPMASVGDTAANVRETLALAKRAHEEAVDLIVYPELNLTSYAIDDLHLQTAQQDAVRDAVLAVADGTRDLRPVLLVGAALPRNGRLYNCAVAIARGAILGVVPKTFLPNYREYYEKRWFSSGAGLSRLTITIGDQEVPFGTDLIFAASDLAHFIFHAEICEDYWSPTPPSTTGALAGALVCCNLSASNVVIGKSRERAMLSAAQSARAVCAYVYSAAGPGESTTDLAWDGQGTIHELGEPLAASTRFALDPELVIADVDCERLIQERLRVGTFGDAATFAGHPETRFRHVGFAHQPDYADAGLKRAIRRFPFVPDTPERLDEDCYEAFNIQVEGLLKRVTATGVKSLVIGVSGGLDSTHALIVAAKALDRLNRPRTDIIGITMPGFATSEGTKGNAWKLMRALGITAEEIDIKPAARTMLEGMGHPFAAGEPVYDVTFENVQAGLRTDYLFRIANQRAGLVVGTGDLSELALGWCTYGVGDHMSHYGVNAGVPKTLIQFLIRWCIATDQYDAETDAVLDAVLAQEISPELVPADATGAIQSTESKIGPYPLNDFFAHYVIRHGLAPSKIAFLAWHAWRDLEAGRWPIGYPDEARTAYDLDTIKSWLEKFLFRFFQISQFKRSALPNAPKVSAGGAVSPRGDWRAPSDGTAQTWLAELAANGP</sequence>
<dbReference type="EMBL" id="NBBI01000004">
    <property type="protein sequence ID" value="OWK29263.1"/>
    <property type="molecule type" value="Genomic_DNA"/>
</dbReference>
<dbReference type="AlphaFoldDB" id="A0A245ZHQ4"/>
<dbReference type="PANTHER" id="PTHR23090">
    <property type="entry name" value="NH 3 /GLUTAMINE-DEPENDENT NAD + SYNTHETASE"/>
    <property type="match status" value="1"/>
</dbReference>
<dbReference type="InterPro" id="IPR022310">
    <property type="entry name" value="NAD/GMP_synthase"/>
</dbReference>
<keyword evidence="5 7" id="KW-0067">ATP-binding</keyword>
<dbReference type="InterPro" id="IPR003010">
    <property type="entry name" value="C-N_Hydrolase"/>
</dbReference>
<dbReference type="GO" id="GO:0003952">
    <property type="term" value="F:NAD+ synthase (glutamine-hydrolyzing) activity"/>
    <property type="evidence" value="ECO:0007669"/>
    <property type="project" value="UniProtKB-UniRule"/>
</dbReference>
<evidence type="ECO:0000256" key="1">
    <source>
        <dbReference type="ARBA" id="ARBA00005188"/>
    </source>
</evidence>
<dbReference type="GO" id="GO:0005524">
    <property type="term" value="F:ATP binding"/>
    <property type="evidence" value="ECO:0007669"/>
    <property type="project" value="UniProtKB-UniRule"/>
</dbReference>
<reference evidence="11 12" key="1">
    <citation type="submission" date="2017-03" db="EMBL/GenBank/DDBJ databases">
        <title>Genome sequence of Sphingomonas dokdonensis DSM 21029.</title>
        <authorList>
            <person name="Poehlein A."/>
            <person name="Wuebbeler J.H."/>
            <person name="Steinbuechel A."/>
            <person name="Daniel R."/>
        </authorList>
    </citation>
    <scope>NUCLEOTIDE SEQUENCE [LARGE SCALE GENOMIC DNA]</scope>
    <source>
        <strain evidence="11 12">DSM 21029</strain>
    </source>
</reference>
<evidence type="ECO:0000313" key="12">
    <source>
        <dbReference type="Proteomes" id="UP000197290"/>
    </source>
</evidence>
<dbReference type="GO" id="GO:0004359">
    <property type="term" value="F:glutaminase activity"/>
    <property type="evidence" value="ECO:0007669"/>
    <property type="project" value="InterPro"/>
</dbReference>
<gene>
    <name evidence="7 11" type="primary">nadE</name>
    <name evidence="11" type="ORF">SPDO_22460</name>
</gene>
<organism evidence="11 12">
    <name type="scientific">Sphingomonas dokdonensis</name>
    <dbReference type="NCBI Taxonomy" id="344880"/>
    <lineage>
        <taxon>Bacteria</taxon>
        <taxon>Pseudomonadati</taxon>
        <taxon>Pseudomonadota</taxon>
        <taxon>Alphaproteobacteria</taxon>
        <taxon>Sphingomonadales</taxon>
        <taxon>Sphingomonadaceae</taxon>
        <taxon>Sphingomonas</taxon>
    </lineage>
</organism>
<dbReference type="Gene3D" id="3.40.50.620">
    <property type="entry name" value="HUPs"/>
    <property type="match status" value="1"/>
</dbReference>
<keyword evidence="3 7" id="KW-0436">Ligase</keyword>
<evidence type="ECO:0000256" key="7">
    <source>
        <dbReference type="HAMAP-Rule" id="MF_02090"/>
    </source>
</evidence>
<dbReference type="NCBIfam" id="TIGR00552">
    <property type="entry name" value="nadE"/>
    <property type="match status" value="1"/>
</dbReference>
<dbReference type="Gene3D" id="1.10.10.1140">
    <property type="entry name" value="Glutamine-dependent NAD+ synthetase, C-terminal domain"/>
    <property type="match status" value="1"/>
</dbReference>
<feature type="active site" description="Nucleophile; for glutaminase activity" evidence="7">
    <location>
        <position position="202"/>
    </location>
</feature>
<dbReference type="PANTHER" id="PTHR23090:SF9">
    <property type="entry name" value="GLUTAMINE-DEPENDENT NAD(+) SYNTHETASE"/>
    <property type="match status" value="1"/>
</dbReference>
<protein>
    <recommendedName>
        <fullName evidence="7 8">Glutamine-dependent NAD(+) synthetase</fullName>
        <ecNumber evidence="7 8">6.3.5.1</ecNumber>
    </recommendedName>
    <alternativeName>
        <fullName evidence="7 8">NAD(+) synthase [glutamine-hydrolyzing]</fullName>
    </alternativeName>
</protein>
<accession>A0A245ZHQ4</accession>
<dbReference type="InterPro" id="IPR041856">
    <property type="entry name" value="NAD+_synth_C"/>
</dbReference>
<dbReference type="GO" id="GO:0005737">
    <property type="term" value="C:cytoplasm"/>
    <property type="evidence" value="ECO:0007669"/>
    <property type="project" value="InterPro"/>
</dbReference>
<dbReference type="SUPFAM" id="SSF52402">
    <property type="entry name" value="Adenine nucleotide alpha hydrolases-like"/>
    <property type="match status" value="1"/>
</dbReference>
<dbReference type="InterPro" id="IPR036526">
    <property type="entry name" value="C-N_Hydrolase_sf"/>
</dbReference>
<feature type="binding site" evidence="7">
    <location>
        <position position="229"/>
    </location>
    <ligand>
        <name>L-glutamine</name>
        <dbReference type="ChEBI" id="CHEBI:58359"/>
    </ligand>
</feature>
<dbReference type="PIRSF" id="PIRSF006630">
    <property type="entry name" value="NADS_GAT"/>
    <property type="match status" value="1"/>
</dbReference>
<keyword evidence="6 7" id="KW-0520">NAD</keyword>
<keyword evidence="4 7" id="KW-0547">Nucleotide-binding</keyword>
<evidence type="ECO:0000256" key="4">
    <source>
        <dbReference type="ARBA" id="ARBA00022741"/>
    </source>
</evidence>
<feature type="binding site" evidence="7">
    <location>
        <position position="152"/>
    </location>
    <ligand>
        <name>L-glutamine</name>
        <dbReference type="ChEBI" id="CHEBI:58359"/>
    </ligand>
</feature>
<dbReference type="EC" id="6.3.5.1" evidence="7 8"/>
<feature type="active site" description="Proton acceptor; for glutaminase activity" evidence="7">
    <location>
        <position position="77"/>
    </location>
</feature>
<dbReference type="InterPro" id="IPR014445">
    <property type="entry name" value="Gln-dep_NAD_synthase"/>
</dbReference>
<evidence type="ECO:0000313" key="11">
    <source>
        <dbReference type="EMBL" id="OWK29263.1"/>
    </source>
</evidence>
<dbReference type="Pfam" id="PF02540">
    <property type="entry name" value="NAD_synthase"/>
    <property type="match status" value="1"/>
</dbReference>
<dbReference type="HAMAP" id="MF_02090">
    <property type="entry name" value="NadE_glutamine_dep"/>
    <property type="match status" value="1"/>
</dbReference>
<dbReference type="CDD" id="cd00553">
    <property type="entry name" value="NAD_synthase"/>
    <property type="match status" value="1"/>
</dbReference>
<dbReference type="GO" id="GO:0009435">
    <property type="term" value="P:NAD+ biosynthetic process"/>
    <property type="evidence" value="ECO:0007669"/>
    <property type="project" value="UniProtKB-UniRule"/>
</dbReference>
<evidence type="ECO:0000256" key="2">
    <source>
        <dbReference type="ARBA" id="ARBA00007145"/>
    </source>
</evidence>
<feature type="binding site" evidence="7">
    <location>
        <begin position="392"/>
        <end position="399"/>
    </location>
    <ligand>
        <name>ATP</name>
        <dbReference type="ChEBI" id="CHEBI:30616"/>
    </ligand>
</feature>
<feature type="binding site" evidence="7">
    <location>
        <begin position="516"/>
        <end position="519"/>
    </location>
    <ligand>
        <name>deamido-NAD(+)</name>
        <dbReference type="ChEBI" id="CHEBI:58437"/>
        <note>ligand shared between two neighboring subunits</note>
    </ligand>
</feature>
<dbReference type="InterPro" id="IPR014729">
    <property type="entry name" value="Rossmann-like_a/b/a_fold"/>
</dbReference>
<feature type="binding site" evidence="7">
    <location>
        <position position="482"/>
    </location>
    <ligand>
        <name>deamido-NAD(+)</name>
        <dbReference type="ChEBI" id="CHEBI:58437"/>
        <note>ligand shared between two neighboring subunits</note>
    </ligand>
</feature>
<feature type="active site" description="For glutaminase activity" evidence="7">
    <location>
        <position position="146"/>
    </location>
</feature>
<feature type="binding site" evidence="7">
    <location>
        <position position="506"/>
    </location>
    <ligand>
        <name>ATP</name>
        <dbReference type="ChEBI" id="CHEBI:30616"/>
    </ligand>
</feature>
<comment type="caution">
    <text evidence="11">The sequence shown here is derived from an EMBL/GenBank/DDBJ whole genome shotgun (WGS) entry which is preliminary data.</text>
</comment>
<dbReference type="GO" id="GO:0008795">
    <property type="term" value="F:NAD+ synthase activity"/>
    <property type="evidence" value="ECO:0007669"/>
    <property type="project" value="UniProtKB-UniRule"/>
</dbReference>